<feature type="compositionally biased region" description="Basic and acidic residues" evidence="1">
    <location>
        <begin position="1"/>
        <end position="14"/>
    </location>
</feature>
<evidence type="ECO:0000313" key="3">
    <source>
        <dbReference type="Proteomes" id="UP000198284"/>
    </source>
</evidence>
<dbReference type="Proteomes" id="UP000198284">
    <property type="component" value="Unassembled WGS sequence"/>
</dbReference>
<feature type="compositionally biased region" description="Basic and acidic residues" evidence="1">
    <location>
        <begin position="22"/>
        <end position="32"/>
    </location>
</feature>
<organism evidence="2 3">
    <name type="scientific">Noviherbaspirillum humi</name>
    <dbReference type="NCBI Taxonomy" id="1688639"/>
    <lineage>
        <taxon>Bacteria</taxon>
        <taxon>Pseudomonadati</taxon>
        <taxon>Pseudomonadota</taxon>
        <taxon>Betaproteobacteria</taxon>
        <taxon>Burkholderiales</taxon>
        <taxon>Oxalobacteraceae</taxon>
        <taxon>Noviherbaspirillum</taxon>
    </lineage>
</organism>
<evidence type="ECO:0000256" key="1">
    <source>
        <dbReference type="SAM" id="MobiDB-lite"/>
    </source>
</evidence>
<gene>
    <name evidence="2" type="ORF">SAMN06265795_11094</name>
</gene>
<protein>
    <submittedName>
        <fullName evidence="2">Uncharacterized protein</fullName>
    </submittedName>
</protein>
<feature type="region of interest" description="Disordered" evidence="1">
    <location>
        <begin position="1"/>
        <end position="32"/>
    </location>
</feature>
<dbReference type="AlphaFoldDB" id="A0A239IS57"/>
<dbReference type="RefSeq" id="WP_217900179.1">
    <property type="nucleotide sequence ID" value="NZ_FZOT01000010.1"/>
</dbReference>
<name>A0A239IS57_9BURK</name>
<accession>A0A239IS57</accession>
<keyword evidence="3" id="KW-1185">Reference proteome</keyword>
<reference evidence="2 3" key="1">
    <citation type="submission" date="2017-06" db="EMBL/GenBank/DDBJ databases">
        <authorList>
            <person name="Kim H.J."/>
            <person name="Triplett B.A."/>
        </authorList>
    </citation>
    <scope>NUCLEOTIDE SEQUENCE [LARGE SCALE GENOMIC DNA]</scope>
    <source>
        <strain evidence="2 3">U15</strain>
    </source>
</reference>
<evidence type="ECO:0000313" key="2">
    <source>
        <dbReference type="EMBL" id="SNS96409.1"/>
    </source>
</evidence>
<sequence length="183" mass="20663">MQQGHDEHSGHDHVGSVTPAEHQARQQREHSHIVGWGADLDHRNRPAYPMERTPPRLEGVHWTEPEPQPVHMKVFHSTERPGITPVFGTSSPPSGLSGMMRDFAFRLSENDIRHWLILLLADRVNMVEGIGQDLMRGHVPNIFAEMGIKAEFRHNPAGLARKVAVASAVVGLGYYLLQRRRTR</sequence>
<dbReference type="EMBL" id="FZOT01000010">
    <property type="protein sequence ID" value="SNS96409.1"/>
    <property type="molecule type" value="Genomic_DNA"/>
</dbReference>
<proteinExistence type="predicted"/>